<dbReference type="EMBL" id="BORS01000007">
    <property type="protein sequence ID" value="GIO42504.1"/>
    <property type="molecule type" value="Genomic_DNA"/>
</dbReference>
<name>A0A920CMA7_9BACL</name>
<keyword evidence="3" id="KW-1185">Reference proteome</keyword>
<protein>
    <submittedName>
        <fullName evidence="2">Uncharacterized protein</fullName>
    </submittedName>
</protein>
<organism evidence="2 3">
    <name type="scientific">Paenibacillus apis</name>
    <dbReference type="NCBI Taxonomy" id="1792174"/>
    <lineage>
        <taxon>Bacteria</taxon>
        <taxon>Bacillati</taxon>
        <taxon>Bacillota</taxon>
        <taxon>Bacilli</taxon>
        <taxon>Bacillales</taxon>
        <taxon>Paenibacillaceae</taxon>
        <taxon>Paenibacillus</taxon>
    </lineage>
</organism>
<sequence>MKYGLSNEEAIQAIKSNYPPESYTMLREALDMAMNALQQLTEKDATIKKLKDMSQRWEKAFTNADKQYLKKEKEVAELRKMIEWRDERFKNANEQCDRLRKALEEAYTTMTDALQVMEMEKRDFNLMPQCTIKDAAEELEKILYPVGEGDKE</sequence>
<dbReference type="AlphaFoldDB" id="A0A920CMA7"/>
<accession>A0A920CMA7</accession>
<dbReference type="Proteomes" id="UP000678895">
    <property type="component" value="Unassembled WGS sequence"/>
</dbReference>
<proteinExistence type="predicted"/>
<reference evidence="2" key="1">
    <citation type="submission" date="2021-03" db="EMBL/GenBank/DDBJ databases">
        <title>Antimicrobial resistance genes in bacteria isolated from Japanese honey, and their potential for conferring macrolide and lincosamide resistance in the American foulbrood pathogen Paenibacillus larvae.</title>
        <authorList>
            <person name="Okamoto M."/>
            <person name="Kumagai M."/>
            <person name="Kanamori H."/>
            <person name="Takamatsu D."/>
        </authorList>
    </citation>
    <scope>NUCLEOTIDE SEQUENCE</scope>
    <source>
        <strain evidence="2">J41TS4</strain>
    </source>
</reference>
<evidence type="ECO:0000256" key="1">
    <source>
        <dbReference type="SAM" id="Coils"/>
    </source>
</evidence>
<dbReference type="RefSeq" id="WP_301627321.1">
    <property type="nucleotide sequence ID" value="NZ_BORS01000007.1"/>
</dbReference>
<comment type="caution">
    <text evidence="2">The sequence shown here is derived from an EMBL/GenBank/DDBJ whole genome shotgun (WGS) entry which is preliminary data.</text>
</comment>
<feature type="coiled-coil region" evidence="1">
    <location>
        <begin position="89"/>
        <end position="120"/>
    </location>
</feature>
<gene>
    <name evidence="2" type="ORF">J41TS4_22620</name>
</gene>
<evidence type="ECO:0000313" key="2">
    <source>
        <dbReference type="EMBL" id="GIO42504.1"/>
    </source>
</evidence>
<keyword evidence="1" id="KW-0175">Coiled coil</keyword>
<evidence type="ECO:0000313" key="3">
    <source>
        <dbReference type="Proteomes" id="UP000678895"/>
    </source>
</evidence>